<evidence type="ECO:0000256" key="1">
    <source>
        <dbReference type="PROSITE-ProRule" id="PRU00047"/>
    </source>
</evidence>
<organism evidence="4 5">
    <name type="scientific">Escallonia herrerae</name>
    <dbReference type="NCBI Taxonomy" id="1293975"/>
    <lineage>
        <taxon>Eukaryota</taxon>
        <taxon>Viridiplantae</taxon>
        <taxon>Streptophyta</taxon>
        <taxon>Embryophyta</taxon>
        <taxon>Tracheophyta</taxon>
        <taxon>Spermatophyta</taxon>
        <taxon>Magnoliopsida</taxon>
        <taxon>eudicotyledons</taxon>
        <taxon>Gunneridae</taxon>
        <taxon>Pentapetalae</taxon>
        <taxon>asterids</taxon>
        <taxon>campanulids</taxon>
        <taxon>Escalloniales</taxon>
        <taxon>Escalloniaceae</taxon>
        <taxon>Escallonia</taxon>
    </lineage>
</organism>
<feature type="region of interest" description="Disordered" evidence="2">
    <location>
        <begin position="1"/>
        <end position="26"/>
    </location>
</feature>
<dbReference type="Pfam" id="PF22936">
    <property type="entry name" value="Pol_BBD"/>
    <property type="match status" value="1"/>
</dbReference>
<dbReference type="PROSITE" id="PS50158">
    <property type="entry name" value="ZF_CCHC"/>
    <property type="match status" value="1"/>
</dbReference>
<keyword evidence="5" id="KW-1185">Reference proteome</keyword>
<dbReference type="InterPro" id="IPR025724">
    <property type="entry name" value="GAG-pre-integrase_dom"/>
</dbReference>
<sequence>MARGRRTDNAESKNKERSRSQSKARKLKCYHCHKEGHYIKDCPDCKGKKKDNYKTADAGVIEDNSDDADVLSVTISSSEGGWILGTGCSYHMCPNRDWFATYRSFDGGKVLMENDVTCKVVGRGSIQIRMHDCIVRTLTDVRHVPELEKNVISLGTLDSNACSYRAANGVMRIMKGALVVMKGLKQNSLYLLQGNTVTGVAVIASSSDIDSDTTKLWHMRVGHMSERGYTKSAPRVLMTVVCITKGSRMAILQTTVALSTTKAEYIAATEATKEAIWLKGLGTVMVKKISTDENPADMMTKHITEIRKEKKSPSLTRLKRKESFFEYDKREEPFFERVCKERQRFIISSDKHSKIDAATVE</sequence>
<feature type="compositionally biased region" description="Basic and acidic residues" evidence="2">
    <location>
        <begin position="1"/>
        <end position="19"/>
    </location>
</feature>
<dbReference type="EMBL" id="JAVXUP010000512">
    <property type="protein sequence ID" value="KAK3026189.1"/>
    <property type="molecule type" value="Genomic_DNA"/>
</dbReference>
<dbReference type="GO" id="GO:0008270">
    <property type="term" value="F:zinc ion binding"/>
    <property type="evidence" value="ECO:0007669"/>
    <property type="project" value="UniProtKB-KW"/>
</dbReference>
<dbReference type="InterPro" id="IPR036875">
    <property type="entry name" value="Znf_CCHC_sf"/>
</dbReference>
<dbReference type="Proteomes" id="UP001188597">
    <property type="component" value="Unassembled WGS sequence"/>
</dbReference>
<dbReference type="InterPro" id="IPR001878">
    <property type="entry name" value="Znf_CCHC"/>
</dbReference>
<dbReference type="Gene3D" id="4.10.60.10">
    <property type="entry name" value="Zinc finger, CCHC-type"/>
    <property type="match status" value="1"/>
</dbReference>
<dbReference type="SUPFAM" id="SSF57756">
    <property type="entry name" value="Retrovirus zinc finger-like domains"/>
    <property type="match status" value="1"/>
</dbReference>
<dbReference type="InterPro" id="IPR054722">
    <property type="entry name" value="PolX-like_BBD"/>
</dbReference>
<evidence type="ECO:0000259" key="3">
    <source>
        <dbReference type="PROSITE" id="PS50158"/>
    </source>
</evidence>
<dbReference type="PANTHER" id="PTHR47592">
    <property type="entry name" value="PBF68 PROTEIN"/>
    <property type="match status" value="1"/>
</dbReference>
<keyword evidence="1" id="KW-0862">Zinc</keyword>
<keyword evidence="1" id="KW-0479">Metal-binding</keyword>
<dbReference type="GO" id="GO:0003676">
    <property type="term" value="F:nucleic acid binding"/>
    <property type="evidence" value="ECO:0007669"/>
    <property type="project" value="InterPro"/>
</dbReference>
<name>A0AA89B1X9_9ASTE</name>
<keyword evidence="1" id="KW-0863">Zinc-finger</keyword>
<evidence type="ECO:0000256" key="2">
    <source>
        <dbReference type="SAM" id="MobiDB-lite"/>
    </source>
</evidence>
<comment type="caution">
    <text evidence="4">The sequence shown here is derived from an EMBL/GenBank/DDBJ whole genome shotgun (WGS) entry which is preliminary data.</text>
</comment>
<dbReference type="AlphaFoldDB" id="A0AA89B1X9"/>
<evidence type="ECO:0000313" key="4">
    <source>
        <dbReference type="EMBL" id="KAK3026189.1"/>
    </source>
</evidence>
<dbReference type="SMART" id="SM00343">
    <property type="entry name" value="ZnF_C2HC"/>
    <property type="match status" value="1"/>
</dbReference>
<reference evidence="4" key="1">
    <citation type="submission" date="2022-12" db="EMBL/GenBank/DDBJ databases">
        <title>Draft genome assemblies for two species of Escallonia (Escalloniales).</title>
        <authorList>
            <person name="Chanderbali A."/>
            <person name="Dervinis C."/>
            <person name="Anghel I."/>
            <person name="Soltis D."/>
            <person name="Soltis P."/>
            <person name="Zapata F."/>
        </authorList>
    </citation>
    <scope>NUCLEOTIDE SEQUENCE</scope>
    <source>
        <strain evidence="4">UCBG64.0493</strain>
        <tissue evidence="4">Leaf</tissue>
    </source>
</reference>
<protein>
    <recommendedName>
        <fullName evidence="3">CCHC-type domain-containing protein</fullName>
    </recommendedName>
</protein>
<dbReference type="Pfam" id="PF13976">
    <property type="entry name" value="gag_pre-integrs"/>
    <property type="match status" value="1"/>
</dbReference>
<proteinExistence type="predicted"/>
<dbReference type="PANTHER" id="PTHR47592:SF27">
    <property type="entry name" value="OS08G0421700 PROTEIN"/>
    <property type="match status" value="1"/>
</dbReference>
<evidence type="ECO:0000313" key="5">
    <source>
        <dbReference type="Proteomes" id="UP001188597"/>
    </source>
</evidence>
<gene>
    <name evidence="4" type="ORF">RJ639_042141</name>
</gene>
<feature type="domain" description="CCHC-type" evidence="3">
    <location>
        <begin position="28"/>
        <end position="44"/>
    </location>
</feature>
<accession>A0AA89B1X9</accession>